<reference evidence="2 3" key="1">
    <citation type="submission" date="2018-06" db="EMBL/GenBank/DDBJ databases">
        <title>Genomic insight into two independent archaeal endosymbiosis events.</title>
        <authorList>
            <person name="Lind A.E."/>
            <person name="Lewis W.H."/>
            <person name="Spang A."/>
            <person name="Guy L."/>
            <person name="Embley M.T."/>
            <person name="Ettema T.J.G."/>
        </authorList>
    </citation>
    <scope>NUCLEOTIDE SEQUENCE [LARGE SCALE GENOMIC DNA]</scope>
    <source>
        <strain evidence="2">NOE</strain>
    </source>
</reference>
<dbReference type="Proteomes" id="UP000253099">
    <property type="component" value="Unassembled WGS sequence"/>
</dbReference>
<dbReference type="NCBIfam" id="NF033903">
    <property type="entry name" value="VaFE_rpt"/>
    <property type="match status" value="1"/>
</dbReference>
<dbReference type="EMBL" id="NIZT01000015">
    <property type="protein sequence ID" value="RBQ23889.1"/>
    <property type="molecule type" value="Genomic_DNA"/>
</dbReference>
<sequence>MDLISSHEEISDENQTVEFKNSTIRTSAKEKESEPSNPASKKPIMITDTLAFNDFSYWKRIYN</sequence>
<proteinExistence type="predicted"/>
<comment type="caution">
    <text evidence="2">The sequence shown here is derived from an EMBL/GenBank/DDBJ whole genome shotgun (WGS) entry which is preliminary data.</text>
</comment>
<protein>
    <submittedName>
        <fullName evidence="2">Uncharacterized protein</fullName>
    </submittedName>
</protein>
<dbReference type="AlphaFoldDB" id="A0A366MEH3"/>
<organism evidence="2 3">
    <name type="scientific">Candidatus Methanobinarius endosymbioticus</name>
    <dbReference type="NCBI Taxonomy" id="2006182"/>
    <lineage>
        <taxon>Archaea</taxon>
        <taxon>Methanobacteriati</taxon>
        <taxon>Methanobacteriota</taxon>
        <taxon>Methanomada group</taxon>
        <taxon>Methanobacteria</taxon>
        <taxon>Methanobacteriales</taxon>
        <taxon>Methanobacteriaceae</taxon>
        <taxon>Candidatus Methanobinarius</taxon>
    </lineage>
</organism>
<feature type="region of interest" description="Disordered" evidence="1">
    <location>
        <begin position="1"/>
        <end position="43"/>
    </location>
</feature>
<keyword evidence="3" id="KW-1185">Reference proteome</keyword>
<evidence type="ECO:0000313" key="2">
    <source>
        <dbReference type="EMBL" id="RBQ23889.1"/>
    </source>
</evidence>
<gene>
    <name evidence="2" type="ORF">ALNOE001_06250</name>
</gene>
<evidence type="ECO:0000256" key="1">
    <source>
        <dbReference type="SAM" id="MobiDB-lite"/>
    </source>
</evidence>
<dbReference type="InterPro" id="IPR041100">
    <property type="entry name" value="TQ"/>
</dbReference>
<feature type="compositionally biased region" description="Polar residues" evidence="1">
    <location>
        <begin position="13"/>
        <end position="26"/>
    </location>
</feature>
<evidence type="ECO:0000313" key="3">
    <source>
        <dbReference type="Proteomes" id="UP000253099"/>
    </source>
</evidence>
<name>A0A366MEH3_9EURY</name>
<accession>A0A366MEH3</accession>